<proteinExistence type="predicted"/>
<keyword evidence="1" id="KW-0812">Transmembrane</keyword>
<dbReference type="EMBL" id="CABFNP030001157">
    <property type="protein sequence ID" value="CAI6091464.1"/>
    <property type="molecule type" value="Genomic_DNA"/>
</dbReference>
<dbReference type="Proteomes" id="UP001160390">
    <property type="component" value="Unassembled WGS sequence"/>
</dbReference>
<reference evidence="2" key="1">
    <citation type="submission" date="2023-01" db="EMBL/GenBank/DDBJ databases">
        <authorList>
            <person name="Piombo E."/>
        </authorList>
    </citation>
    <scope>NUCLEOTIDE SEQUENCE</scope>
</reference>
<feature type="transmembrane region" description="Helical" evidence="1">
    <location>
        <begin position="80"/>
        <end position="97"/>
    </location>
</feature>
<keyword evidence="3" id="KW-1185">Reference proteome</keyword>
<evidence type="ECO:0000313" key="3">
    <source>
        <dbReference type="Proteomes" id="UP001160390"/>
    </source>
</evidence>
<evidence type="ECO:0000256" key="1">
    <source>
        <dbReference type="SAM" id="Phobius"/>
    </source>
</evidence>
<sequence>MWPARNGACVFTYSFGIFAQRGSQHAIVVLGKGRGFNFEDLAPGQANILAVANKLTRFALLALSTFWILLITAAGLKKNTWFLLAVGAVGILQNVYVSGASRRPENFGIPLTFVEAFGKTSVMETLLDVERKYKHIGRALLREFFPGDLRDNMKKWKELESPLTKPINQELTQET</sequence>
<accession>A0AA35M760</accession>
<protein>
    <submittedName>
        <fullName evidence="2">Uncharacterized protein</fullName>
    </submittedName>
</protein>
<gene>
    <name evidence="2" type="ORF">CCHLO57077_00019739</name>
</gene>
<dbReference type="AlphaFoldDB" id="A0AA35M760"/>
<evidence type="ECO:0000313" key="2">
    <source>
        <dbReference type="EMBL" id="CAI6091464.1"/>
    </source>
</evidence>
<feature type="transmembrane region" description="Helical" evidence="1">
    <location>
        <begin position="55"/>
        <end position="74"/>
    </location>
</feature>
<keyword evidence="1" id="KW-1133">Transmembrane helix</keyword>
<keyword evidence="1" id="KW-0472">Membrane</keyword>
<name>A0AA35M760_9HYPO</name>
<organism evidence="2 3">
    <name type="scientific">Clonostachys chloroleuca</name>
    <dbReference type="NCBI Taxonomy" id="1926264"/>
    <lineage>
        <taxon>Eukaryota</taxon>
        <taxon>Fungi</taxon>
        <taxon>Dikarya</taxon>
        <taxon>Ascomycota</taxon>
        <taxon>Pezizomycotina</taxon>
        <taxon>Sordariomycetes</taxon>
        <taxon>Hypocreomycetidae</taxon>
        <taxon>Hypocreales</taxon>
        <taxon>Bionectriaceae</taxon>
        <taxon>Clonostachys</taxon>
    </lineage>
</organism>
<comment type="caution">
    <text evidence="2">The sequence shown here is derived from an EMBL/GenBank/DDBJ whole genome shotgun (WGS) entry which is preliminary data.</text>
</comment>